<gene>
    <name evidence="5" type="ORF">D8674_041500</name>
</gene>
<dbReference type="GO" id="GO:0022857">
    <property type="term" value="F:transmembrane transporter activity"/>
    <property type="evidence" value="ECO:0007669"/>
    <property type="project" value="InterPro"/>
</dbReference>
<dbReference type="InterPro" id="IPR030184">
    <property type="entry name" value="WAT1-related"/>
</dbReference>
<keyword evidence="1 4" id="KW-0812">Transmembrane</keyword>
<evidence type="ECO:0000256" key="3">
    <source>
        <dbReference type="ARBA" id="ARBA00023136"/>
    </source>
</evidence>
<evidence type="ECO:0000256" key="4">
    <source>
        <dbReference type="SAM" id="Phobius"/>
    </source>
</evidence>
<evidence type="ECO:0000256" key="1">
    <source>
        <dbReference type="ARBA" id="ARBA00022692"/>
    </source>
</evidence>
<feature type="transmembrane region" description="Helical" evidence="4">
    <location>
        <begin position="7"/>
        <end position="23"/>
    </location>
</feature>
<name>A0A5N5G8D8_9ROSA</name>
<comment type="caution">
    <text evidence="5">The sequence shown here is derived from an EMBL/GenBank/DDBJ whole genome shotgun (WGS) entry which is preliminary data.</text>
</comment>
<sequence>MPVSFSSCINAVGLALTIIVLWYRGSLVGRVKGAIPYILGFTIQVLIGCNYIMIKSALRADMKLTVFLCYKNTVALFALLKTTLYSRQRALVPKGPIFGELAVFTGLRFTSASFSSCINAVGPALTFIFSWYRRSETFHIHERRSQEKLLRVLMVIGGAITVSLIDGPTITIVHASTNSGHPYKLSNNWVRGPLSKTVHIHERRSQAKLLGVLMVIGGAIAVSLIDGPTITIAHASTGSGHPYKLSNNWVRGLLLVGISVILFSMLQLVNGKHAHFFSTAGRVKGAIPYSWVYNPIAYRVQLYHDQERLIIFHLTHHFWGNLLCLLDYSSRRPISLAVLS</sequence>
<keyword evidence="6" id="KW-1185">Reference proteome</keyword>
<keyword evidence="3 4" id="KW-0472">Membrane</keyword>
<feature type="transmembrane region" description="Helical" evidence="4">
    <location>
        <begin position="66"/>
        <end position="86"/>
    </location>
</feature>
<dbReference type="AlphaFoldDB" id="A0A5N5G8D8"/>
<evidence type="ECO:0000313" key="5">
    <source>
        <dbReference type="EMBL" id="KAB2609682.1"/>
    </source>
</evidence>
<reference evidence="5 6" key="2">
    <citation type="submission" date="2019-11" db="EMBL/GenBank/DDBJ databases">
        <title>A de novo genome assembly of a pear dwarfing rootstock.</title>
        <authorList>
            <person name="Wang F."/>
            <person name="Wang J."/>
            <person name="Li S."/>
            <person name="Zhang Y."/>
            <person name="Fang M."/>
            <person name="Ma L."/>
            <person name="Zhao Y."/>
            <person name="Jiang S."/>
        </authorList>
    </citation>
    <scope>NUCLEOTIDE SEQUENCE [LARGE SCALE GENOMIC DNA]</scope>
    <source>
        <strain evidence="5">S2</strain>
        <tissue evidence="5">Leaf</tissue>
    </source>
</reference>
<dbReference type="Proteomes" id="UP000327157">
    <property type="component" value="Unassembled WGS sequence"/>
</dbReference>
<reference evidence="5 6" key="1">
    <citation type="submission" date="2019-09" db="EMBL/GenBank/DDBJ databases">
        <authorList>
            <person name="Ou C."/>
        </authorList>
    </citation>
    <scope>NUCLEOTIDE SEQUENCE [LARGE SCALE GENOMIC DNA]</scope>
    <source>
        <strain evidence="5">S2</strain>
        <tissue evidence="5">Leaf</tissue>
    </source>
</reference>
<dbReference type="EMBL" id="SMOL01000529">
    <property type="protein sequence ID" value="KAB2609682.1"/>
    <property type="molecule type" value="Genomic_DNA"/>
</dbReference>
<feature type="transmembrane region" description="Helical" evidence="4">
    <location>
        <begin position="249"/>
        <end position="269"/>
    </location>
</feature>
<feature type="transmembrane region" description="Helical" evidence="4">
    <location>
        <begin position="152"/>
        <end position="175"/>
    </location>
</feature>
<keyword evidence="2 4" id="KW-1133">Transmembrane helix</keyword>
<proteinExistence type="predicted"/>
<evidence type="ECO:0000313" key="6">
    <source>
        <dbReference type="Proteomes" id="UP000327157"/>
    </source>
</evidence>
<feature type="transmembrane region" description="Helical" evidence="4">
    <location>
        <begin position="106"/>
        <end position="132"/>
    </location>
</feature>
<feature type="transmembrane region" description="Helical" evidence="4">
    <location>
        <begin position="35"/>
        <end position="54"/>
    </location>
</feature>
<protein>
    <submittedName>
        <fullName evidence="5">WAT1-related protein</fullName>
    </submittedName>
</protein>
<organism evidence="5 6">
    <name type="scientific">Pyrus ussuriensis x Pyrus communis</name>
    <dbReference type="NCBI Taxonomy" id="2448454"/>
    <lineage>
        <taxon>Eukaryota</taxon>
        <taxon>Viridiplantae</taxon>
        <taxon>Streptophyta</taxon>
        <taxon>Embryophyta</taxon>
        <taxon>Tracheophyta</taxon>
        <taxon>Spermatophyta</taxon>
        <taxon>Magnoliopsida</taxon>
        <taxon>eudicotyledons</taxon>
        <taxon>Gunneridae</taxon>
        <taxon>Pentapetalae</taxon>
        <taxon>rosids</taxon>
        <taxon>fabids</taxon>
        <taxon>Rosales</taxon>
        <taxon>Rosaceae</taxon>
        <taxon>Amygdaloideae</taxon>
        <taxon>Maleae</taxon>
        <taxon>Pyrus</taxon>
    </lineage>
</organism>
<dbReference type="PANTHER" id="PTHR31218">
    <property type="entry name" value="WAT1-RELATED PROTEIN"/>
    <property type="match status" value="1"/>
</dbReference>
<dbReference type="GO" id="GO:0016020">
    <property type="term" value="C:membrane"/>
    <property type="evidence" value="ECO:0007669"/>
    <property type="project" value="InterPro"/>
</dbReference>
<accession>A0A5N5G8D8</accession>
<evidence type="ECO:0000256" key="2">
    <source>
        <dbReference type="ARBA" id="ARBA00022989"/>
    </source>
</evidence>